<evidence type="ECO:0000313" key="1">
    <source>
        <dbReference type="Proteomes" id="UP000087766"/>
    </source>
</evidence>
<dbReference type="RefSeq" id="XP_014514301.1">
    <property type="nucleotide sequence ID" value="XM_014658815.2"/>
</dbReference>
<name>A0A1S3V7I1_VIGRR</name>
<reference evidence="2" key="2">
    <citation type="submission" date="2025-08" db="UniProtKB">
        <authorList>
            <consortium name="RefSeq"/>
        </authorList>
    </citation>
    <scope>IDENTIFICATION</scope>
    <source>
        <tissue evidence="2">Leaf</tissue>
    </source>
</reference>
<proteinExistence type="predicted"/>
<dbReference type="GeneID" id="106772422"/>
<reference evidence="1" key="1">
    <citation type="journal article" date="2014" name="Nat. Commun.">
        <title>Genome sequence of mungbean and insights into evolution within Vigna species.</title>
        <authorList>
            <person name="Kang Y.J."/>
            <person name="Kim S.K."/>
            <person name="Kim M.Y."/>
            <person name="Lestari P."/>
            <person name="Kim K.H."/>
            <person name="Ha B.K."/>
            <person name="Jun T.H."/>
            <person name="Hwang W.J."/>
            <person name="Lee T."/>
            <person name="Lee J."/>
            <person name="Shim S."/>
            <person name="Yoon M.Y."/>
            <person name="Jang Y.E."/>
            <person name="Han K.S."/>
            <person name="Taeprayoon P."/>
            <person name="Yoon N."/>
            <person name="Somta P."/>
            <person name="Tanya P."/>
            <person name="Kim K.S."/>
            <person name="Gwag J.G."/>
            <person name="Moon J.K."/>
            <person name="Lee Y.H."/>
            <person name="Park B.S."/>
            <person name="Bombarely A."/>
            <person name="Doyle J.J."/>
            <person name="Jackson S.A."/>
            <person name="Schafleitner R."/>
            <person name="Srinives P."/>
            <person name="Varshney R.K."/>
            <person name="Lee S.H."/>
        </authorList>
    </citation>
    <scope>NUCLEOTIDE SEQUENCE [LARGE SCALE GENOMIC DNA]</scope>
    <source>
        <strain evidence="1">cv. VC1973A</strain>
    </source>
</reference>
<protein>
    <submittedName>
        <fullName evidence="2">Uncharacterized protein LOC106772422</fullName>
    </submittedName>
</protein>
<sequence length="238" mass="26991">MGSSGDNGSSNKLFVHHSMKTNFVAGLNAILTEEHKDVISKTPFAWFLELQDNLKIGRNILSDLLIRWVDERGGFKFGDKFVEFKEVDVSLALGLGLVGDEINLNAKYFSPSPLQKYFGKAKGKYELDMIYHFVLKEHKKLPCKDVCSLYVFVGISEVLLPCRTRIVFPNLFEIVDSTSDLSPFCWDRTVYRYLLSSFSKAFVAWKGGKGATTVYVDGCVYVFKVNFLHALFVGNYFK</sequence>
<dbReference type="KEGG" id="vra:106772422"/>
<dbReference type="AlphaFoldDB" id="A0A1S3V7I1"/>
<accession>A0A1S3V7I1</accession>
<organism evidence="1 2">
    <name type="scientific">Vigna radiata var. radiata</name>
    <name type="common">Mung bean</name>
    <name type="synonym">Phaseolus aureus</name>
    <dbReference type="NCBI Taxonomy" id="3916"/>
    <lineage>
        <taxon>Eukaryota</taxon>
        <taxon>Viridiplantae</taxon>
        <taxon>Streptophyta</taxon>
        <taxon>Embryophyta</taxon>
        <taxon>Tracheophyta</taxon>
        <taxon>Spermatophyta</taxon>
        <taxon>Magnoliopsida</taxon>
        <taxon>eudicotyledons</taxon>
        <taxon>Gunneridae</taxon>
        <taxon>Pentapetalae</taxon>
        <taxon>rosids</taxon>
        <taxon>fabids</taxon>
        <taxon>Fabales</taxon>
        <taxon>Fabaceae</taxon>
        <taxon>Papilionoideae</taxon>
        <taxon>50 kb inversion clade</taxon>
        <taxon>NPAAA clade</taxon>
        <taxon>indigoferoid/millettioid clade</taxon>
        <taxon>Phaseoleae</taxon>
        <taxon>Vigna</taxon>
    </lineage>
</organism>
<dbReference type="OrthoDB" id="1433100at2759"/>
<dbReference type="Proteomes" id="UP000087766">
    <property type="component" value="Chromosome 8"/>
</dbReference>
<gene>
    <name evidence="2" type="primary">LOC106772422</name>
</gene>
<evidence type="ECO:0000313" key="2">
    <source>
        <dbReference type="RefSeq" id="XP_014514301.1"/>
    </source>
</evidence>
<dbReference type="STRING" id="3916.A0A1S3V7I1"/>
<keyword evidence="1" id="KW-1185">Reference proteome</keyword>